<dbReference type="AlphaFoldDB" id="I4EVX1"/>
<dbReference type="STRING" id="477641.MODMU_2099"/>
<dbReference type="HOGENOM" id="CLU_1784692_0_0_11"/>
<accession>I4EVX1</accession>
<feature type="transmembrane region" description="Helical" evidence="1">
    <location>
        <begin position="109"/>
        <end position="130"/>
    </location>
</feature>
<feature type="transmembrane region" description="Helical" evidence="1">
    <location>
        <begin position="72"/>
        <end position="89"/>
    </location>
</feature>
<keyword evidence="1" id="KW-0472">Membrane</keyword>
<evidence type="ECO:0000256" key="1">
    <source>
        <dbReference type="SAM" id="Phobius"/>
    </source>
</evidence>
<dbReference type="OMA" id="PRVADWV"/>
<keyword evidence="1" id="KW-0812">Transmembrane</keyword>
<dbReference type="EMBL" id="FO203431">
    <property type="protein sequence ID" value="CCH87534.1"/>
    <property type="molecule type" value="Genomic_DNA"/>
</dbReference>
<keyword evidence="3" id="KW-1185">Reference proteome</keyword>
<dbReference type="KEGG" id="mmar:MODMU_2099"/>
<evidence type="ECO:0000313" key="2">
    <source>
        <dbReference type="EMBL" id="CCH87534.1"/>
    </source>
</evidence>
<reference evidence="2 3" key="1">
    <citation type="journal article" date="2012" name="J. Bacteriol.">
        <title>Genome Sequence of Radiation-Resistant Modestobacter marinus Strain BC501, a Representative Actinobacterium That Thrives on Calcareous Stone Surfaces.</title>
        <authorList>
            <person name="Normand P."/>
            <person name="Gury J."/>
            <person name="Pujic P."/>
            <person name="Chouaia B."/>
            <person name="Crotti E."/>
            <person name="Brusetti L."/>
            <person name="Daffonchio D."/>
            <person name="Vacherie B."/>
            <person name="Barbe V."/>
            <person name="Medigue C."/>
            <person name="Calteau A."/>
            <person name="Ghodhbane-Gtari F."/>
            <person name="Essoussi I."/>
            <person name="Nouioui I."/>
            <person name="Abbassi-Ghozzi I."/>
            <person name="Gtari M."/>
        </authorList>
    </citation>
    <scope>NUCLEOTIDE SEQUENCE [LARGE SCALE GENOMIC DNA]</scope>
    <source>
        <strain evidence="3">BC 501</strain>
    </source>
</reference>
<dbReference type="eggNOG" id="ENOG5033KNJ">
    <property type="taxonomic scope" value="Bacteria"/>
</dbReference>
<dbReference type="OrthoDB" id="4967011at2"/>
<organism evidence="2 3">
    <name type="scientific">Modestobacter italicus (strain DSM 44449 / CECT 9708 / BC 501)</name>
    <dbReference type="NCBI Taxonomy" id="2732864"/>
    <lineage>
        <taxon>Bacteria</taxon>
        <taxon>Bacillati</taxon>
        <taxon>Actinomycetota</taxon>
        <taxon>Actinomycetes</taxon>
        <taxon>Geodermatophilales</taxon>
        <taxon>Geodermatophilaceae</taxon>
        <taxon>Modestobacter</taxon>
    </lineage>
</organism>
<dbReference type="Proteomes" id="UP000006461">
    <property type="component" value="Chromosome"/>
</dbReference>
<proteinExistence type="predicted"/>
<keyword evidence="1" id="KW-1133">Transmembrane helix</keyword>
<name>I4EVX1_MODI5</name>
<evidence type="ECO:0000313" key="3">
    <source>
        <dbReference type="Proteomes" id="UP000006461"/>
    </source>
</evidence>
<sequence>MSTGGAARVVAPGEGGGRRRALCVAVHVATATSAGHGGPAERAVFAAMAVACLPCVRALWRRPTRGVWRATAVMYGGMLFLHLLLLSAASGRSEHLAGAHHPASAGAGLGMWGGLLLAALQVAVAVAVLVSGRLPQVDPVGVRAG</sequence>
<gene>
    <name evidence="2" type="ordered locus">MODMU_2099</name>
</gene>
<protein>
    <submittedName>
        <fullName evidence="2">Uncharacterized protein</fullName>
    </submittedName>
</protein>